<dbReference type="InterPro" id="IPR050951">
    <property type="entry name" value="Retrovirus_Pol_polyprotein"/>
</dbReference>
<feature type="compositionally biased region" description="Acidic residues" evidence="16">
    <location>
        <begin position="816"/>
        <end position="850"/>
    </location>
</feature>
<proteinExistence type="predicted"/>
<feature type="region of interest" description="Disordered" evidence="16">
    <location>
        <begin position="1541"/>
        <end position="1564"/>
    </location>
</feature>
<evidence type="ECO:0000256" key="11">
    <source>
        <dbReference type="ARBA" id="ARBA00022918"/>
    </source>
</evidence>
<evidence type="ECO:0000313" key="20">
    <source>
        <dbReference type="Proteomes" id="UP000478008"/>
    </source>
</evidence>
<dbReference type="Gene3D" id="3.10.10.10">
    <property type="entry name" value="HIV Type 1 Reverse Transcriptase, subunit A, domain 1"/>
    <property type="match status" value="1"/>
</dbReference>
<comment type="function">
    <text evidence="14">Integrase (IN) targets the VLP to the nucleus, where a subparticle preintegration complex (PIC) containing at least integrase and the newly synthesized dsDNA copy of the retrotransposon must transit the nuclear membrane. Once in the nucleus, integrase performs the integration of the dsDNA into the host genome.</text>
</comment>
<dbReference type="PROSITE" id="PS50878">
    <property type="entry name" value="RT_POL"/>
    <property type="match status" value="1"/>
</dbReference>
<comment type="subcellular location">
    <subcellularLocation>
        <location evidence="3">Cytoplasm</location>
    </subcellularLocation>
    <subcellularLocation>
        <location evidence="2">Nucleus</location>
    </subcellularLocation>
</comment>
<feature type="region of interest" description="Disordered" evidence="16">
    <location>
        <begin position="1"/>
        <end position="75"/>
    </location>
</feature>
<dbReference type="Pfam" id="PF00078">
    <property type="entry name" value="RVT_1"/>
    <property type="match status" value="1"/>
</dbReference>
<evidence type="ECO:0000259" key="18">
    <source>
        <dbReference type="PROSITE" id="PS50994"/>
    </source>
</evidence>
<keyword evidence="20" id="KW-1185">Reference proteome</keyword>
<dbReference type="InterPro" id="IPR001584">
    <property type="entry name" value="Integrase_cat-core"/>
</dbReference>
<gene>
    <name evidence="19" type="ORF">DEBR0S2_01178G</name>
</gene>
<dbReference type="InterPro" id="IPR000477">
    <property type="entry name" value="RT_dom"/>
</dbReference>
<evidence type="ECO:0000256" key="13">
    <source>
        <dbReference type="ARBA" id="ARBA00025590"/>
    </source>
</evidence>
<feature type="coiled-coil region" evidence="15">
    <location>
        <begin position="224"/>
        <end position="256"/>
    </location>
</feature>
<evidence type="ECO:0000313" key="19">
    <source>
        <dbReference type="EMBL" id="VUG17204.1"/>
    </source>
</evidence>
<dbReference type="Gene3D" id="3.30.70.270">
    <property type="match status" value="2"/>
</dbReference>
<feature type="region of interest" description="Disordered" evidence="16">
    <location>
        <begin position="816"/>
        <end position="852"/>
    </location>
</feature>
<reference evidence="19 20" key="1">
    <citation type="submission" date="2019-07" db="EMBL/GenBank/DDBJ databases">
        <authorList>
            <person name="Friedrich A."/>
            <person name="Schacherer J."/>
        </authorList>
    </citation>
    <scope>NUCLEOTIDE SEQUENCE [LARGE SCALE GENOMIC DNA]</scope>
</reference>
<evidence type="ECO:0000256" key="1">
    <source>
        <dbReference type="ARBA" id="ARBA00000077"/>
    </source>
</evidence>
<dbReference type="InterPro" id="IPR043128">
    <property type="entry name" value="Rev_trsase/Diguanyl_cyclase"/>
</dbReference>
<evidence type="ECO:0000256" key="8">
    <source>
        <dbReference type="ARBA" id="ARBA00022759"/>
    </source>
</evidence>
<comment type="function">
    <text evidence="13">Reverse transcriptase/ribonuclease H (RT) is a multifunctional enzyme that catalyzes the conversion of the retro-elements RNA genome into dsDNA within the VLP. The enzyme displays a DNA polymerase activity that can copy either DNA or RNA templates, and a ribonuclease H (RNase H) activity that cleaves the RNA strand of RNA-DNA heteroduplexes during plus-strand synthesis and hydrolyzes RNA primers. The conversion leads to a linear dsDNA copy of the retrotransposon that includes long terminal repeats (LTRs) at both ends.</text>
</comment>
<dbReference type="EMBL" id="CABFWN010000002">
    <property type="protein sequence ID" value="VUG17204.1"/>
    <property type="molecule type" value="Genomic_DNA"/>
</dbReference>
<protein>
    <submittedName>
        <fullName evidence="19">DEBR0S2_01178g1_1</fullName>
    </submittedName>
</protein>
<keyword evidence="5" id="KW-0808">Transferase</keyword>
<dbReference type="InterPro" id="IPR043502">
    <property type="entry name" value="DNA/RNA_pol_sf"/>
</dbReference>
<evidence type="ECO:0000256" key="7">
    <source>
        <dbReference type="ARBA" id="ARBA00022722"/>
    </source>
</evidence>
<evidence type="ECO:0000256" key="16">
    <source>
        <dbReference type="SAM" id="MobiDB-lite"/>
    </source>
</evidence>
<organism evidence="19 20">
    <name type="scientific">Dekkera bruxellensis</name>
    <name type="common">Brettanomyces custersii</name>
    <dbReference type="NCBI Taxonomy" id="5007"/>
    <lineage>
        <taxon>Eukaryota</taxon>
        <taxon>Fungi</taxon>
        <taxon>Dikarya</taxon>
        <taxon>Ascomycota</taxon>
        <taxon>Saccharomycotina</taxon>
        <taxon>Pichiomycetes</taxon>
        <taxon>Pichiales</taxon>
        <taxon>Pichiaceae</taxon>
        <taxon>Brettanomyces</taxon>
    </lineage>
</organism>
<keyword evidence="11" id="KW-0695">RNA-directed DNA polymerase</keyword>
<dbReference type="GO" id="GO:0003964">
    <property type="term" value="F:RNA-directed DNA polymerase activity"/>
    <property type="evidence" value="ECO:0007669"/>
    <property type="project" value="UniProtKB-KW"/>
</dbReference>
<dbReference type="GO" id="GO:0005634">
    <property type="term" value="C:nucleus"/>
    <property type="evidence" value="ECO:0007669"/>
    <property type="project" value="UniProtKB-SubCell"/>
</dbReference>
<sequence length="2023" mass="235985">MPLTRRQAEAEGRKDEVEREYEEAIGHGKFLTTDKEEDNDNILGKHDLSSPEEEELRKKSRSEKGTEIQDESKNSSMLMKILEELREWKAYTIESSKKHEEEMKKLGFDVNRTISEVHATREKLAEDEQTIQEMAKRQDQKMEDITSKNKCLCEHLEQFEVDVRAVLVKHDKYCEEFAKQINDHETDNKRVIDGMKESLKKHDISFENITKDLNDHETDNKRIIKEMKEDLIVQQASIENENARRLKEIEERLNQQLDGRVRKFEDLIKDNSKEITKLIATEASRENNYKLLNEDIKKLNIDMNLLKIEKSQNFELQNSLKTKMEEQGEKIIVLQQQNQYLMEDHRNVSRKTDKFATDIAVLRTKYELNISGAEASNVRIPKYENLQEKQKQKFAKTQDEGLYTPAIKYQHPYQKEGDLNTPTQEVSQEVTMNTPSSTSNEKKRNDNTFALIAERLNHVDPSTDEEMIWKDMRNLLSTVTEHKPAYWDKVRSEMETKLTSIDILKPLFEYKRDGTKYQAATKGISKITYTDFAQYSADLIQKLTRIGVSLRTDKIRYSDWGIILRENFLDERLQQEINRTLKHHRSADNPWSILVILLFRNSRVRIAPDHRQEIALKTEPTPGEWLGTYLCRLTLDSEKYCDQPNWAYTNRIISILTENCCWTEMQNLRDATTYDDYLRTFRKIPTRLPVRAKEIESTKAFEIQSSDKEQDTAYNMMHRYPSNKWKSDHRSRSDSERKGNKFERKWFCGRCRCERCLKYRRHYLESASNTEKAKARINQFHRFHCAKCKCHHCKRAFKDKSRLLRLEDTIYEDCSEDEMDDSDNTTSDETDTDAEEKEEHDLESDDEQDKEGDAYHHGMFRMTTSKEEGQNNNSGKQFMVITLLDSGANSNFVYQAVIEEMKRSPDTILTQKNMQNTILYRLLSIEQTDKRHTVETADEPVLVNSRAMINVEIHSNESSFNFSAWFLILPRMKNMIILGKPSLFKLNYELQPPNKECFTIEGHKYYFEFTDAKGAYTLMELPNNSLLQQLKGTYPAVFTPKIPTSNTSNFTYKVILRNYPYNKVKPYPTNALQTEAIRIFVEEAVTNHIMEEQADDNELIALAPVFPVVQKDKTRVVTDFRRINEHLVYQNFPILPVQSLLQSLATFRYFTTIDLKMAYYHVHLDPTGDQIGVCTTFGNYRFTRLPFGLASSPAVFTRFIKKILRHLQERGNVYVDNYIDDIIIATHTLDEQHRVVKQVFQLLDKFQLRISQKKLKLIQEKVNFLGYVISDGKYYPDPTKVEALDHWSTPHTIKQWESFLGFINYLRNFIPNCSLLLKPMYDHMTKMKKARKAIPPPSEIITSFETVKSLLKRCTGLRIFNPKMPLIIFCDASQLGVGAVLMQQEGENGSYVPIAFTSRSFSPTQQRYSTLERELLAIITTLTQNRIFLTHDVTLFTDHQALLSLNNQDCKLSFRVLKFAEIISSYNIKLRHVKGQRNISDFISRHSIDKQPELNENELLEMAAVPVNIGSPSFLRILNVEDLESLDPKLKGLFALHDEDEHEGNSISDTDEEQSLTDDEDNRRPIRRVENISLNDLELIKRKLKKEKIHNFPSCLKEITQDFVLRNGNLCYMPDDHTLLKVVSVEEIAALCQTEHEKFHGSPRLLMHIITQGKGWFNPHAKLIAMDTVRNCTKCDLFKRFQDLEGNIDSVKIVEPFSVWHLDFIGPIQSAESGSCKHVLHAVEYTTGLCLGLPVSAVSARPVLQLIFTIYSIFPPPKEIVSDNATVFNGIIVETIKKAFGFDWKHTSAYHPRANAKVEKVNHLIKEILKRITPENQHWERSIYEAIHIYNNQASIYGYTPTQLAFGTQGLYKPPMQENSEFSKFWNQESEPFLTVDNIDSMGLQQYRLHQMKENRAVTNQKRNHIRDMIKLLNDPKENHNSYAVGEFVMLRKRIRHRKSDPAIEGPFIVKEAYTKDSYLLNKLNGTTLGTYNVKMIYPAFQYYGSPLRCIHSYTLSGSERINKFHKDFWQQQYLNLYGTNHH</sequence>
<dbReference type="PANTHER" id="PTHR37984:SF5">
    <property type="entry name" value="PROTEIN NYNRIN-LIKE"/>
    <property type="match status" value="1"/>
</dbReference>
<feature type="compositionally biased region" description="Acidic residues" evidence="16">
    <location>
        <begin position="1549"/>
        <end position="1560"/>
    </location>
</feature>
<keyword evidence="4" id="KW-0963">Cytoplasm</keyword>
<evidence type="ECO:0000259" key="17">
    <source>
        <dbReference type="PROSITE" id="PS50878"/>
    </source>
</evidence>
<evidence type="ECO:0000256" key="6">
    <source>
        <dbReference type="ARBA" id="ARBA00022695"/>
    </source>
</evidence>
<dbReference type="InterPro" id="IPR036397">
    <property type="entry name" value="RNaseH_sf"/>
</dbReference>
<dbReference type="CDD" id="cd01647">
    <property type="entry name" value="RT_LTR"/>
    <property type="match status" value="1"/>
</dbReference>
<dbReference type="GO" id="GO:0003723">
    <property type="term" value="F:RNA binding"/>
    <property type="evidence" value="ECO:0007669"/>
    <property type="project" value="UniProtKB-KW"/>
</dbReference>
<evidence type="ECO:0000256" key="14">
    <source>
        <dbReference type="ARBA" id="ARBA00025615"/>
    </source>
</evidence>
<evidence type="ECO:0000256" key="2">
    <source>
        <dbReference type="ARBA" id="ARBA00004123"/>
    </source>
</evidence>
<keyword evidence="8" id="KW-0255">Endonuclease</keyword>
<dbReference type="SUPFAM" id="SSF56672">
    <property type="entry name" value="DNA/RNA polymerases"/>
    <property type="match status" value="1"/>
</dbReference>
<name>A0A7D9H0Q4_DEKBR</name>
<comment type="catalytic activity">
    <reaction evidence="1">
        <text>Endonucleolytic cleavage to 5'-phosphomonoester.</text>
        <dbReference type="EC" id="3.1.26.4"/>
    </reaction>
</comment>
<dbReference type="CDD" id="cd09274">
    <property type="entry name" value="RNase_HI_RT_Ty3"/>
    <property type="match status" value="1"/>
</dbReference>
<evidence type="ECO:0000256" key="3">
    <source>
        <dbReference type="ARBA" id="ARBA00004496"/>
    </source>
</evidence>
<dbReference type="SUPFAM" id="SSF53098">
    <property type="entry name" value="Ribonuclease H-like"/>
    <property type="match status" value="1"/>
</dbReference>
<keyword evidence="10" id="KW-0694">RNA-binding</keyword>
<keyword evidence="7" id="KW-0540">Nuclease</keyword>
<evidence type="ECO:0000256" key="12">
    <source>
        <dbReference type="ARBA" id="ARBA00023242"/>
    </source>
</evidence>
<dbReference type="InterPro" id="IPR012337">
    <property type="entry name" value="RNaseH-like_sf"/>
</dbReference>
<feature type="compositionally biased region" description="Basic and acidic residues" evidence="16">
    <location>
        <begin position="1"/>
        <end position="26"/>
    </location>
</feature>
<dbReference type="Pfam" id="PF17917">
    <property type="entry name" value="RT_RNaseH"/>
    <property type="match status" value="1"/>
</dbReference>
<keyword evidence="6" id="KW-0548">Nucleotidyltransferase</keyword>
<keyword evidence="12" id="KW-0539">Nucleus</keyword>
<dbReference type="Proteomes" id="UP000478008">
    <property type="component" value="Unassembled WGS sequence"/>
</dbReference>
<evidence type="ECO:0000256" key="4">
    <source>
        <dbReference type="ARBA" id="ARBA00022490"/>
    </source>
</evidence>
<accession>A0A7D9H0Q4</accession>
<feature type="domain" description="Reverse transcriptase" evidence="17">
    <location>
        <begin position="1089"/>
        <end position="1269"/>
    </location>
</feature>
<keyword evidence="15" id="KW-0175">Coiled coil</keyword>
<dbReference type="PANTHER" id="PTHR37984">
    <property type="entry name" value="PROTEIN CBG26694"/>
    <property type="match status" value="1"/>
</dbReference>
<keyword evidence="9" id="KW-0378">Hydrolase</keyword>
<dbReference type="GO" id="GO:0005737">
    <property type="term" value="C:cytoplasm"/>
    <property type="evidence" value="ECO:0007669"/>
    <property type="project" value="UniProtKB-SubCell"/>
</dbReference>
<evidence type="ECO:0000256" key="5">
    <source>
        <dbReference type="ARBA" id="ARBA00022679"/>
    </source>
</evidence>
<dbReference type="PROSITE" id="PS50994">
    <property type="entry name" value="INTEGRASE"/>
    <property type="match status" value="1"/>
</dbReference>
<feature type="compositionally biased region" description="Basic and acidic residues" evidence="16">
    <location>
        <begin position="62"/>
        <end position="73"/>
    </location>
</feature>
<dbReference type="InterPro" id="IPR041373">
    <property type="entry name" value="RT_RNaseH"/>
</dbReference>
<evidence type="ECO:0000256" key="10">
    <source>
        <dbReference type="ARBA" id="ARBA00022884"/>
    </source>
</evidence>
<dbReference type="GO" id="GO:0004523">
    <property type="term" value="F:RNA-DNA hybrid ribonuclease activity"/>
    <property type="evidence" value="ECO:0007669"/>
    <property type="project" value="UniProtKB-EC"/>
</dbReference>
<feature type="domain" description="Integrase catalytic" evidence="18">
    <location>
        <begin position="1692"/>
        <end position="1849"/>
    </location>
</feature>
<dbReference type="GO" id="GO:0015074">
    <property type="term" value="P:DNA integration"/>
    <property type="evidence" value="ECO:0007669"/>
    <property type="project" value="InterPro"/>
</dbReference>
<evidence type="ECO:0000256" key="9">
    <source>
        <dbReference type="ARBA" id="ARBA00022801"/>
    </source>
</evidence>
<evidence type="ECO:0000256" key="15">
    <source>
        <dbReference type="SAM" id="Coils"/>
    </source>
</evidence>
<dbReference type="Gene3D" id="3.30.420.10">
    <property type="entry name" value="Ribonuclease H-like superfamily/Ribonuclease H"/>
    <property type="match status" value="1"/>
</dbReference>